<dbReference type="InterPro" id="IPR003609">
    <property type="entry name" value="Pan_app"/>
</dbReference>
<proteinExistence type="predicted"/>
<gene>
    <name evidence="2" type="ORF">HAX54_040877</name>
</gene>
<dbReference type="SMART" id="SM00473">
    <property type="entry name" value="PAN_AP"/>
    <property type="match status" value="1"/>
</dbReference>
<dbReference type="Proteomes" id="UP000823775">
    <property type="component" value="Unassembled WGS sequence"/>
</dbReference>
<evidence type="ECO:0000313" key="3">
    <source>
        <dbReference type="Proteomes" id="UP000823775"/>
    </source>
</evidence>
<feature type="domain" description="Apple" evidence="1">
    <location>
        <begin position="150"/>
        <end position="234"/>
    </location>
</feature>
<reference evidence="2 3" key="1">
    <citation type="journal article" date="2021" name="BMC Genomics">
        <title>Datura genome reveals duplications of psychoactive alkaloid biosynthetic genes and high mutation rate following tissue culture.</title>
        <authorList>
            <person name="Rajewski A."/>
            <person name="Carter-House D."/>
            <person name="Stajich J."/>
            <person name="Litt A."/>
        </authorList>
    </citation>
    <scope>NUCLEOTIDE SEQUENCE [LARGE SCALE GENOMIC DNA]</scope>
    <source>
        <strain evidence="2">AR-01</strain>
    </source>
</reference>
<keyword evidence="3" id="KW-1185">Reference proteome</keyword>
<organism evidence="2 3">
    <name type="scientific">Datura stramonium</name>
    <name type="common">Jimsonweed</name>
    <name type="synonym">Common thornapple</name>
    <dbReference type="NCBI Taxonomy" id="4076"/>
    <lineage>
        <taxon>Eukaryota</taxon>
        <taxon>Viridiplantae</taxon>
        <taxon>Streptophyta</taxon>
        <taxon>Embryophyta</taxon>
        <taxon>Tracheophyta</taxon>
        <taxon>Spermatophyta</taxon>
        <taxon>Magnoliopsida</taxon>
        <taxon>eudicotyledons</taxon>
        <taxon>Gunneridae</taxon>
        <taxon>Pentapetalae</taxon>
        <taxon>asterids</taxon>
        <taxon>lamiids</taxon>
        <taxon>Solanales</taxon>
        <taxon>Solanaceae</taxon>
        <taxon>Solanoideae</taxon>
        <taxon>Datureae</taxon>
        <taxon>Datura</taxon>
    </lineage>
</organism>
<evidence type="ECO:0000313" key="2">
    <source>
        <dbReference type="EMBL" id="MCD7459420.1"/>
    </source>
</evidence>
<protein>
    <recommendedName>
        <fullName evidence="1">Apple domain-containing protein</fullName>
    </recommendedName>
</protein>
<accession>A0ABS8SKU4</accession>
<dbReference type="PANTHER" id="PTHR32444:SF183">
    <property type="entry name" value="APPLE DOMAIN-CONTAINING PROTEIN"/>
    <property type="match status" value="1"/>
</dbReference>
<comment type="caution">
    <text evidence="2">The sequence shown here is derived from an EMBL/GenBank/DDBJ whole genome shotgun (WGS) entry which is preliminary data.</text>
</comment>
<evidence type="ECO:0000259" key="1">
    <source>
        <dbReference type="PROSITE" id="PS50948"/>
    </source>
</evidence>
<dbReference type="Gene3D" id="3.50.4.10">
    <property type="entry name" value="Hepatocyte Growth Factor"/>
    <property type="match status" value="1"/>
</dbReference>
<name>A0ABS8SKU4_DATST</name>
<dbReference type="EMBL" id="JACEIK010000583">
    <property type="protein sequence ID" value="MCD7459420.1"/>
    <property type="molecule type" value="Genomic_DNA"/>
</dbReference>
<sequence>MKLGRNFVTGREVYLSSWKNEEDPAPGNFTYHCDPSGYPQNFLKKGSEVVYALDHGMVAFLVGHKTQKKFLSIHLEFLQVRQRFTFDTSSHLQLLKGYIKSECPTTLDLCCNSQDSPVRGCLDKFVPNNSEAWKKTDWSGGCVRRTELNCLQGDIFLKYSHIKLPDTRNAWSNVTMTLEECKNICSKNCSCMAYSNPDIRNGGSGCLLWFEDLLGHCQVGRNANYKMDFSGNRAEEFEIPLFDFIYHNEGYQKTFQLTERLERGAWTGFLRAHEGQEIAVKRLSRTSTQGETGTSPEYALHGQYSVNQMYLALVVFRLETAWNLYKEGRSTELLDECLGDSCSTHEVVRSIRVGLLCVQQCPDDHPSMSSYVSMSNNEGVLP</sequence>
<dbReference type="Pfam" id="PF08276">
    <property type="entry name" value="PAN_2"/>
    <property type="match status" value="1"/>
</dbReference>
<dbReference type="CDD" id="cd01098">
    <property type="entry name" value="PAN_AP_plant"/>
    <property type="match status" value="1"/>
</dbReference>
<dbReference type="PANTHER" id="PTHR32444">
    <property type="entry name" value="BULB-TYPE LECTIN DOMAIN-CONTAINING PROTEIN"/>
    <property type="match status" value="1"/>
</dbReference>
<dbReference type="PROSITE" id="PS50948">
    <property type="entry name" value="PAN"/>
    <property type="match status" value="1"/>
</dbReference>